<dbReference type="Pfam" id="PF07670">
    <property type="entry name" value="Gate"/>
    <property type="match status" value="1"/>
</dbReference>
<proteinExistence type="inferred from homology"/>
<name>A0A8S4N456_OWEFU</name>
<protein>
    <recommendedName>
        <fullName evidence="13">Sodium/nucleoside cotransporter</fullName>
    </recommendedName>
</protein>
<evidence type="ECO:0000259" key="10">
    <source>
        <dbReference type="Pfam" id="PF07670"/>
    </source>
</evidence>
<dbReference type="InterPro" id="IPR011642">
    <property type="entry name" value="Gate_dom"/>
</dbReference>
<keyword evidence="4 7" id="KW-0812">Transmembrane</keyword>
<dbReference type="PANTHER" id="PTHR10590:SF4">
    <property type="entry name" value="SOLUTE CARRIER FAMILY 28 MEMBER 3"/>
    <property type="match status" value="1"/>
</dbReference>
<feature type="transmembrane region" description="Helical" evidence="7">
    <location>
        <begin position="54"/>
        <end position="76"/>
    </location>
</feature>
<evidence type="ECO:0000313" key="11">
    <source>
        <dbReference type="EMBL" id="CAH1775474.1"/>
    </source>
</evidence>
<feature type="transmembrane region" description="Helical" evidence="7">
    <location>
        <begin position="314"/>
        <end position="336"/>
    </location>
</feature>
<dbReference type="GO" id="GO:0005415">
    <property type="term" value="F:nucleoside:sodium symporter activity"/>
    <property type="evidence" value="ECO:0007669"/>
    <property type="project" value="TreeGrafter"/>
</dbReference>
<evidence type="ECO:0000256" key="3">
    <source>
        <dbReference type="ARBA" id="ARBA00022475"/>
    </source>
</evidence>
<dbReference type="OrthoDB" id="6075923at2759"/>
<keyword evidence="6 7" id="KW-0472">Membrane</keyword>
<evidence type="ECO:0000259" key="9">
    <source>
        <dbReference type="Pfam" id="PF07662"/>
    </source>
</evidence>
<dbReference type="Proteomes" id="UP000749559">
    <property type="component" value="Unassembled WGS sequence"/>
</dbReference>
<feature type="transmembrane region" description="Helical" evidence="7">
    <location>
        <begin position="178"/>
        <end position="198"/>
    </location>
</feature>
<feature type="domain" description="Nucleoside transporter/FeoB GTPase Gate" evidence="10">
    <location>
        <begin position="240"/>
        <end position="337"/>
    </location>
</feature>
<reference evidence="11" key="1">
    <citation type="submission" date="2022-03" db="EMBL/GenBank/DDBJ databases">
        <authorList>
            <person name="Martin C."/>
        </authorList>
    </citation>
    <scope>NUCLEOTIDE SEQUENCE</scope>
</reference>
<dbReference type="PANTHER" id="PTHR10590">
    <property type="entry name" value="SODIUM/NUCLEOSIDE COTRANSPORTER"/>
    <property type="match status" value="1"/>
</dbReference>
<gene>
    <name evidence="11" type="ORF">OFUS_LOCUS2772</name>
</gene>
<dbReference type="EMBL" id="CAIIXF020000001">
    <property type="protein sequence ID" value="CAH1775474.1"/>
    <property type="molecule type" value="Genomic_DNA"/>
</dbReference>
<keyword evidence="5 7" id="KW-1133">Transmembrane helix</keyword>
<dbReference type="Pfam" id="PF07662">
    <property type="entry name" value="Nucleos_tra2_C"/>
    <property type="match status" value="1"/>
</dbReference>
<evidence type="ECO:0000259" key="8">
    <source>
        <dbReference type="Pfam" id="PF01773"/>
    </source>
</evidence>
<feature type="domain" description="Concentrative nucleoside transporter C-terminal" evidence="9">
    <location>
        <begin position="342"/>
        <end position="557"/>
    </location>
</feature>
<dbReference type="InterPro" id="IPR008276">
    <property type="entry name" value="C_nuclsd_transpt"/>
</dbReference>
<evidence type="ECO:0000256" key="1">
    <source>
        <dbReference type="ARBA" id="ARBA00004651"/>
    </source>
</evidence>
<feature type="transmembrane region" description="Helical" evidence="7">
    <location>
        <begin position="537"/>
        <end position="560"/>
    </location>
</feature>
<comment type="caution">
    <text evidence="11">The sequence shown here is derived from an EMBL/GenBank/DDBJ whole genome shotgun (WGS) entry which is preliminary data.</text>
</comment>
<comment type="subcellular location">
    <subcellularLocation>
        <location evidence="1">Cell membrane</location>
        <topology evidence="1">Multi-pass membrane protein</topology>
    </subcellularLocation>
</comment>
<evidence type="ECO:0000313" key="12">
    <source>
        <dbReference type="Proteomes" id="UP000749559"/>
    </source>
</evidence>
<keyword evidence="3" id="KW-1003">Cell membrane</keyword>
<feature type="transmembrane region" description="Helical" evidence="7">
    <location>
        <begin position="155"/>
        <end position="172"/>
    </location>
</feature>
<dbReference type="GO" id="GO:0005886">
    <property type="term" value="C:plasma membrane"/>
    <property type="evidence" value="ECO:0007669"/>
    <property type="project" value="UniProtKB-SubCell"/>
</dbReference>
<dbReference type="Pfam" id="PF01773">
    <property type="entry name" value="Nucleos_tra2_N"/>
    <property type="match status" value="1"/>
</dbReference>
<organism evidence="11 12">
    <name type="scientific">Owenia fusiformis</name>
    <name type="common">Polychaete worm</name>
    <dbReference type="NCBI Taxonomy" id="6347"/>
    <lineage>
        <taxon>Eukaryota</taxon>
        <taxon>Metazoa</taxon>
        <taxon>Spiralia</taxon>
        <taxon>Lophotrochozoa</taxon>
        <taxon>Annelida</taxon>
        <taxon>Polychaeta</taxon>
        <taxon>Sedentaria</taxon>
        <taxon>Canalipalpata</taxon>
        <taxon>Sabellida</taxon>
        <taxon>Oweniida</taxon>
        <taxon>Oweniidae</taxon>
        <taxon>Owenia</taxon>
    </lineage>
</organism>
<evidence type="ECO:0000256" key="4">
    <source>
        <dbReference type="ARBA" id="ARBA00022692"/>
    </source>
</evidence>
<feature type="transmembrane region" description="Helical" evidence="7">
    <location>
        <begin position="83"/>
        <end position="101"/>
    </location>
</feature>
<feature type="transmembrane region" description="Helical" evidence="7">
    <location>
        <begin position="247"/>
        <end position="266"/>
    </location>
</feature>
<sequence length="562" mass="62210">MTEIENKSTEETLEHCAMHGTKTNMTQREPPEPPNKVLKIQQNLRTFYVNNRNFILQMIKILLVLAYAGYFGYAMYLDFQKNIALFVLTICVIVLWMYEVLKTKYGAQVQDGIGIKLETLLQKVSPYHRWVLYFILLVGFIVFLVVDMRERPNQLISLAGLFLCIVVAFLLSNNKAKILWRQVIAGLAMQFIFGLIILRWNYGLIALRWVGQQVALFISYTDAGARFVFGEKFRDHSMAFQSMPATIFFGAVIALLFYFGAIQFAIVKIGWLIQSVMGTGTVESYVAAANIFFSPTESVVTVGRILKDLTSSEISAIFTCGLATIAGAVMALYITFGVSASHLVSASVMSAPAALAISKIIHPETDKSKFARVEDITFEKSNDTNAIEAFSNGASAMVKVVAFVLVNMIGFIAGLQFLNMTVTWFGERVGVENLTLQGIWAYIFMPLGYLMGVAWADCYRVGELIGKGIFINSFLSYLDLGQLIRNRENGVQPFISQRSEAIVTYAVCNFANFGSVGMNLGSFSALAPCKKTTLSQIALKALVGANLASFMTACIAGLLYTE</sequence>
<feature type="transmembrane region" description="Helical" evidence="7">
    <location>
        <begin position="439"/>
        <end position="459"/>
    </location>
</feature>
<evidence type="ECO:0000256" key="2">
    <source>
        <dbReference type="ARBA" id="ARBA00009033"/>
    </source>
</evidence>
<evidence type="ECO:0000256" key="6">
    <source>
        <dbReference type="ARBA" id="ARBA00023136"/>
    </source>
</evidence>
<feature type="transmembrane region" description="Helical" evidence="7">
    <location>
        <begin position="130"/>
        <end position="148"/>
    </location>
</feature>
<evidence type="ECO:0000256" key="5">
    <source>
        <dbReference type="ARBA" id="ARBA00022989"/>
    </source>
</evidence>
<feature type="transmembrane region" description="Helical" evidence="7">
    <location>
        <begin position="400"/>
        <end position="419"/>
    </location>
</feature>
<evidence type="ECO:0000256" key="7">
    <source>
        <dbReference type="SAM" id="Phobius"/>
    </source>
</evidence>
<dbReference type="InterPro" id="IPR002668">
    <property type="entry name" value="CNT_N_dom"/>
</dbReference>
<dbReference type="InterPro" id="IPR011657">
    <property type="entry name" value="CNT_C_dom"/>
</dbReference>
<accession>A0A8S4N456</accession>
<dbReference type="AlphaFoldDB" id="A0A8S4N456"/>
<keyword evidence="12" id="KW-1185">Reference proteome</keyword>
<evidence type="ECO:0008006" key="13">
    <source>
        <dbReference type="Google" id="ProtNLM"/>
    </source>
</evidence>
<feature type="domain" description="Concentrative nucleoside transporter N-terminal" evidence="8">
    <location>
        <begin position="159"/>
        <end position="231"/>
    </location>
</feature>
<comment type="similarity">
    <text evidence="2">Belongs to the concentrative nucleoside transporter (CNT) (TC 2.A.41) family.</text>
</comment>